<sequence length="319" mass="36535">MHGAVECHTSDAPASSKLKGTALHSHKTHLCGCCSAEHSDLNTEAGYDCENFTLRDDWEMLAASFRAKQVTSKKKRKEILDETGKRYSVMDELTGWLPVSTSAIDFMHNFYGMASHMFKEILIGGYLLDADGWRRLQDVVNSIQWPSGIGRLPSNLGENRGLPKADQWRRWVNIQCTVLWSVWRGEDDRIRQSAPDIPSNAKARPKFERNLIKIYCVFIYASLAEWILAAKTISKQEVEHGHRFLQWSCQEMVALGIHLVPNFHYSMHYPQFFRLFGPVYAWWLFAHERFNGELEKVNINGHADGHISKTDNLLTTYGS</sequence>
<dbReference type="AlphaFoldDB" id="A0A4Q9MTH7"/>
<dbReference type="EMBL" id="ML143400">
    <property type="protein sequence ID" value="TBU31210.1"/>
    <property type="molecule type" value="Genomic_DNA"/>
</dbReference>
<dbReference type="OrthoDB" id="3248986at2759"/>
<gene>
    <name evidence="1" type="ORF">BD311DRAFT_132047</name>
</gene>
<dbReference type="Proteomes" id="UP000292957">
    <property type="component" value="Unassembled WGS sequence"/>
</dbReference>
<evidence type="ECO:0000313" key="1">
    <source>
        <dbReference type="EMBL" id="TBU31210.1"/>
    </source>
</evidence>
<name>A0A4Q9MTH7_9APHY</name>
<protein>
    <submittedName>
        <fullName evidence="1">Uncharacterized protein</fullName>
    </submittedName>
</protein>
<dbReference type="PANTHER" id="PTHR46579:SF1">
    <property type="entry name" value="F5_8 TYPE C DOMAIN-CONTAINING PROTEIN"/>
    <property type="match status" value="1"/>
</dbReference>
<proteinExistence type="predicted"/>
<accession>A0A4Q9MTH7</accession>
<organism evidence="1">
    <name type="scientific">Dichomitus squalens</name>
    <dbReference type="NCBI Taxonomy" id="114155"/>
    <lineage>
        <taxon>Eukaryota</taxon>
        <taxon>Fungi</taxon>
        <taxon>Dikarya</taxon>
        <taxon>Basidiomycota</taxon>
        <taxon>Agaricomycotina</taxon>
        <taxon>Agaricomycetes</taxon>
        <taxon>Polyporales</taxon>
        <taxon>Polyporaceae</taxon>
        <taxon>Dichomitus</taxon>
    </lineage>
</organism>
<dbReference type="PANTHER" id="PTHR46579">
    <property type="entry name" value="F5/8 TYPE C DOMAIN-CONTAINING PROTEIN-RELATED"/>
    <property type="match status" value="1"/>
</dbReference>
<reference evidence="1" key="1">
    <citation type="submission" date="2019-01" db="EMBL/GenBank/DDBJ databases">
        <title>Draft genome sequences of three monokaryotic isolates of the white-rot basidiomycete fungus Dichomitus squalens.</title>
        <authorList>
            <consortium name="DOE Joint Genome Institute"/>
            <person name="Lopez S.C."/>
            <person name="Andreopoulos B."/>
            <person name="Pangilinan J."/>
            <person name="Lipzen A."/>
            <person name="Riley R."/>
            <person name="Ahrendt S."/>
            <person name="Ng V."/>
            <person name="Barry K."/>
            <person name="Daum C."/>
            <person name="Grigoriev I.V."/>
            <person name="Hilden K.S."/>
            <person name="Makela M.R."/>
            <person name="de Vries R.P."/>
        </authorList>
    </citation>
    <scope>NUCLEOTIDE SEQUENCE [LARGE SCALE GENOMIC DNA]</scope>
    <source>
        <strain evidence="1">OM18370.1</strain>
    </source>
</reference>